<dbReference type="KEGG" id="ccl:Clocl_3987"/>
<dbReference type="RefSeq" id="WP_014256923.1">
    <property type="nucleotide sequence ID" value="NC_016627.1"/>
</dbReference>
<name>G8M3A3_ACECE</name>
<dbReference type="STRING" id="720554.Clocl_3987"/>
<accession>G8M3A3</accession>
<proteinExistence type="predicted"/>
<dbReference type="Pfam" id="PF21778">
    <property type="entry name" value="DUF6873"/>
    <property type="match status" value="1"/>
</dbReference>
<evidence type="ECO:0000313" key="3">
    <source>
        <dbReference type="Proteomes" id="UP000005435"/>
    </source>
</evidence>
<sequence>MNYVDIPNIPKGKVTLAIVDGRINDSVEKGLFDNGINIIKTKAHPSLYDSVAFHPDMFLHHIGGSKIVYAPGTSIDIVRELERYGFQMIRGETELKCKYPGNISYNAARVGRFVFHNTKYTDKVLKNFFLKLDLELVHINQGYAKCAISVVDENSIITMDQGIARVADRKGLDVLVIEEKNILLPGLDYGFIGGSSGLIDKDKWAVAGKLESLESYSKIMEFVSNKGKKIISLSGQQVVDIGSLIPVCSY</sequence>
<evidence type="ECO:0000313" key="2">
    <source>
        <dbReference type="EMBL" id="AEV70423.1"/>
    </source>
</evidence>
<reference evidence="2 3" key="2">
    <citation type="journal article" date="2012" name="Stand. Genomic Sci.">
        <title>Complete Genome Sequence of Clostridium clariflavum DSM 19732.</title>
        <authorList>
            <person name="Izquierdo J.A."/>
            <person name="Goodwin L."/>
            <person name="Davenport K.W."/>
            <person name="Teshima H."/>
            <person name="Bruce D."/>
            <person name="Detter C."/>
            <person name="Tapia R."/>
            <person name="Han S."/>
            <person name="Land M."/>
            <person name="Hauser L."/>
            <person name="Jeffries C.D."/>
            <person name="Han J."/>
            <person name="Pitluck S."/>
            <person name="Nolan M."/>
            <person name="Chen A."/>
            <person name="Huntemann M."/>
            <person name="Mavromatis K."/>
            <person name="Mikhailova N."/>
            <person name="Liolios K."/>
            <person name="Woyke T."/>
            <person name="Lynd L.R."/>
        </authorList>
    </citation>
    <scope>NUCLEOTIDE SEQUENCE [LARGE SCALE GENOMIC DNA]</scope>
    <source>
        <strain evidence="3">DSM 19732 / NBRC 101661 / EBR45</strain>
    </source>
</reference>
<dbReference type="EMBL" id="CP003065">
    <property type="protein sequence ID" value="AEV70423.1"/>
    <property type="molecule type" value="Genomic_DNA"/>
</dbReference>
<dbReference type="OrthoDB" id="1753686at2"/>
<gene>
    <name evidence="2" type="ordered locus">Clocl_3987</name>
</gene>
<feature type="domain" description="DUF6873" evidence="1">
    <location>
        <begin position="18"/>
        <end position="245"/>
    </location>
</feature>
<dbReference type="HOGENOM" id="CLU_104531_0_0_9"/>
<protein>
    <recommendedName>
        <fullName evidence="1">DUF6873 domain-containing protein</fullName>
    </recommendedName>
</protein>
<evidence type="ECO:0000259" key="1">
    <source>
        <dbReference type="Pfam" id="PF21778"/>
    </source>
</evidence>
<keyword evidence="3" id="KW-1185">Reference proteome</keyword>
<dbReference type="Proteomes" id="UP000005435">
    <property type="component" value="Chromosome"/>
</dbReference>
<dbReference type="AlphaFoldDB" id="G8M3A3"/>
<organism evidence="2 3">
    <name type="scientific">Acetivibrio clariflavus (strain DSM 19732 / NBRC 101661 / EBR45)</name>
    <name type="common">Clostridium clariflavum</name>
    <dbReference type="NCBI Taxonomy" id="720554"/>
    <lineage>
        <taxon>Bacteria</taxon>
        <taxon>Bacillati</taxon>
        <taxon>Bacillota</taxon>
        <taxon>Clostridia</taxon>
        <taxon>Eubacteriales</taxon>
        <taxon>Oscillospiraceae</taxon>
        <taxon>Acetivibrio</taxon>
    </lineage>
</organism>
<reference evidence="3" key="1">
    <citation type="submission" date="2011-12" db="EMBL/GenBank/DDBJ databases">
        <title>Complete sequence of Clostridium clariflavum DSM 19732.</title>
        <authorList>
            <consortium name="US DOE Joint Genome Institute"/>
            <person name="Lucas S."/>
            <person name="Han J."/>
            <person name="Lapidus A."/>
            <person name="Cheng J.-F."/>
            <person name="Goodwin L."/>
            <person name="Pitluck S."/>
            <person name="Peters L."/>
            <person name="Teshima H."/>
            <person name="Detter J.C."/>
            <person name="Han C."/>
            <person name="Tapia R."/>
            <person name="Land M."/>
            <person name="Hauser L."/>
            <person name="Kyrpides N."/>
            <person name="Ivanova N."/>
            <person name="Pagani I."/>
            <person name="Kitzmiller T."/>
            <person name="Lynd L."/>
            <person name="Izquierdo J."/>
            <person name="Woyke T."/>
        </authorList>
    </citation>
    <scope>NUCLEOTIDE SEQUENCE [LARGE SCALE GENOMIC DNA]</scope>
    <source>
        <strain evidence="3">DSM 19732 / NBRC 101661 / EBR45</strain>
    </source>
</reference>
<dbReference type="eggNOG" id="ENOG502ZBQJ">
    <property type="taxonomic scope" value="Bacteria"/>
</dbReference>
<dbReference type="InterPro" id="IPR049238">
    <property type="entry name" value="DUF6873"/>
</dbReference>